<proteinExistence type="predicted"/>
<dbReference type="EMBL" id="JBBMRA010000001">
    <property type="protein sequence ID" value="MEM5535340.1"/>
    <property type="molecule type" value="Genomic_DNA"/>
</dbReference>
<accession>A0ABU9TNP2</accession>
<evidence type="ECO:0000256" key="2">
    <source>
        <dbReference type="ARBA" id="ARBA00022801"/>
    </source>
</evidence>
<evidence type="ECO:0000256" key="1">
    <source>
        <dbReference type="ARBA" id="ARBA00022723"/>
    </source>
</evidence>
<dbReference type="GO" id="GO:0016787">
    <property type="term" value="F:hydrolase activity"/>
    <property type="evidence" value="ECO:0007669"/>
    <property type="project" value="UniProtKB-KW"/>
</dbReference>
<dbReference type="SUPFAM" id="SSF56784">
    <property type="entry name" value="HAD-like"/>
    <property type="match status" value="1"/>
</dbReference>
<dbReference type="InterPro" id="IPR023214">
    <property type="entry name" value="HAD_sf"/>
</dbReference>
<protein>
    <submittedName>
        <fullName evidence="5">HAD-IIB family hydrolase</fullName>
    </submittedName>
</protein>
<dbReference type="NCBIfam" id="TIGR01486">
    <property type="entry name" value="HAD-SF-IIB-MPGP"/>
    <property type="match status" value="1"/>
</dbReference>
<keyword evidence="6" id="KW-1185">Reference proteome</keyword>
<dbReference type="PANTHER" id="PTHR10000">
    <property type="entry name" value="PHOSPHOSERINE PHOSPHATASE"/>
    <property type="match status" value="1"/>
</dbReference>
<dbReference type="SFLD" id="SFLDS00003">
    <property type="entry name" value="Haloacid_Dehalogenase"/>
    <property type="match status" value="1"/>
</dbReference>
<dbReference type="Gene3D" id="3.40.50.1000">
    <property type="entry name" value="HAD superfamily/HAD-like"/>
    <property type="match status" value="1"/>
</dbReference>
<feature type="domain" description="Sucrose phosphatase-like" evidence="4">
    <location>
        <begin position="175"/>
        <end position="235"/>
    </location>
</feature>
<comment type="caution">
    <text evidence="5">The sequence shown here is derived from an EMBL/GenBank/DDBJ whole genome shotgun (WGS) entry which is preliminary data.</text>
</comment>
<dbReference type="Pfam" id="PF05116">
    <property type="entry name" value="S6PP"/>
    <property type="match status" value="1"/>
</dbReference>
<evidence type="ECO:0000313" key="5">
    <source>
        <dbReference type="EMBL" id="MEM5535340.1"/>
    </source>
</evidence>
<name>A0ABU9TNP2_9GAMM</name>
<dbReference type="Gene3D" id="3.30.980.20">
    <property type="entry name" value="Putative mannosyl-3-phosphoglycerate phosphatase, domain 2"/>
    <property type="match status" value="1"/>
</dbReference>
<dbReference type="SFLD" id="SFLDG01142">
    <property type="entry name" value="C2.B.2:_Mannosyl-3-phosphoglyc"/>
    <property type="match status" value="1"/>
</dbReference>
<dbReference type="InterPro" id="IPR036412">
    <property type="entry name" value="HAD-like_sf"/>
</dbReference>
<dbReference type="Proteomes" id="UP001449225">
    <property type="component" value="Unassembled WGS sequence"/>
</dbReference>
<dbReference type="SFLD" id="SFLDG01140">
    <property type="entry name" value="C2.B:_Phosphomannomutase_and_P"/>
    <property type="match status" value="1"/>
</dbReference>
<dbReference type="InterPro" id="IPR006381">
    <property type="entry name" value="HAD-SF-IIB-MPGP"/>
</dbReference>
<keyword evidence="3" id="KW-0460">Magnesium</keyword>
<keyword evidence="1" id="KW-0479">Metal-binding</keyword>
<dbReference type="InterPro" id="IPR006379">
    <property type="entry name" value="HAD-SF_hydro_IIB"/>
</dbReference>
<dbReference type="InterPro" id="IPR006380">
    <property type="entry name" value="SPP-like_dom"/>
</dbReference>
<sequence length="288" mass="32117">MFAKVLIFTDLDGSLLDHFSYSFEAAKPLLTLFREEGVPVIPVTSKTRAELMLLRSDLDNRHPFIVENGAAIFIPQGYFPFNPPSCESLDGYDCYAFSKPRDFWLGVLSEVSEAFVGEFDTFTSLGIDGIVQLTGLSEERAQLANRREYSEPVMWRGTEARKSIFVQRLGQAGATVLQGGRFLHVTGGCNKGQAFQWLCDQYVKHWADPSVLTIAAGDSYNDIDMLHVADCALVIRSPAHDFPEINHPNVYYTTQYGPVGWAEGVCRFLGVNDDSADVIDDLRNKLRG</sequence>
<evidence type="ECO:0000256" key="3">
    <source>
        <dbReference type="ARBA" id="ARBA00022842"/>
    </source>
</evidence>
<organism evidence="5 6">
    <name type="scientific">Neptuniibacter pectenicola</name>
    <dbReference type="NCBI Taxonomy" id="1806669"/>
    <lineage>
        <taxon>Bacteria</taxon>
        <taxon>Pseudomonadati</taxon>
        <taxon>Pseudomonadota</taxon>
        <taxon>Gammaproteobacteria</taxon>
        <taxon>Oceanospirillales</taxon>
        <taxon>Oceanospirillaceae</taxon>
        <taxon>Neptuniibacter</taxon>
    </lineage>
</organism>
<evidence type="ECO:0000313" key="6">
    <source>
        <dbReference type="Proteomes" id="UP001449225"/>
    </source>
</evidence>
<reference evidence="5 6" key="1">
    <citation type="submission" date="2024-03" db="EMBL/GenBank/DDBJ databases">
        <title>Community enrichment and isolation of bacterial strains for fucoidan degradation.</title>
        <authorList>
            <person name="Sichert A."/>
        </authorList>
    </citation>
    <scope>NUCLEOTIDE SEQUENCE [LARGE SCALE GENOMIC DNA]</scope>
    <source>
        <strain evidence="5 6">AS76</strain>
    </source>
</reference>
<gene>
    <name evidence="5" type="ORF">WNY58_02935</name>
</gene>
<dbReference type="NCBIfam" id="TIGR01484">
    <property type="entry name" value="HAD-SF-IIB"/>
    <property type="match status" value="1"/>
</dbReference>
<evidence type="ECO:0000259" key="4">
    <source>
        <dbReference type="Pfam" id="PF05116"/>
    </source>
</evidence>
<dbReference type="RefSeq" id="WP_342853672.1">
    <property type="nucleotide sequence ID" value="NZ_JBBMRA010000001.1"/>
</dbReference>
<keyword evidence="2 5" id="KW-0378">Hydrolase</keyword>
<dbReference type="PANTHER" id="PTHR10000:SF8">
    <property type="entry name" value="HAD SUPERFAMILY HYDROLASE-LIKE, TYPE 3"/>
    <property type="match status" value="1"/>
</dbReference>